<evidence type="ECO:0000313" key="1">
    <source>
        <dbReference type="EMBL" id="RYR24083.1"/>
    </source>
</evidence>
<name>A0A445ACA3_ARAHY</name>
<proteinExistence type="predicted"/>
<reference evidence="1 2" key="1">
    <citation type="submission" date="2019-01" db="EMBL/GenBank/DDBJ databases">
        <title>Sequencing of cultivated peanut Arachis hypogaea provides insights into genome evolution and oil improvement.</title>
        <authorList>
            <person name="Chen X."/>
        </authorList>
    </citation>
    <scope>NUCLEOTIDE SEQUENCE [LARGE SCALE GENOMIC DNA]</scope>
    <source>
        <strain evidence="2">cv. Fuhuasheng</strain>
        <tissue evidence="1">Leaves</tissue>
    </source>
</reference>
<sequence>MVEEDACDVVTQREIKNNNVNVIDIDIDENQVNDEEEIQPPPPTCGICTIPMSADNVFNNNNRCMHPPYYCHNCIRFHLIHRIRFVTAQNIPCSDLNCTIKLDLMAFKTLISKEMFNK</sequence>
<protein>
    <submittedName>
        <fullName evidence="1">Uncharacterized protein</fullName>
    </submittedName>
</protein>
<organism evidence="1 2">
    <name type="scientific">Arachis hypogaea</name>
    <name type="common">Peanut</name>
    <dbReference type="NCBI Taxonomy" id="3818"/>
    <lineage>
        <taxon>Eukaryota</taxon>
        <taxon>Viridiplantae</taxon>
        <taxon>Streptophyta</taxon>
        <taxon>Embryophyta</taxon>
        <taxon>Tracheophyta</taxon>
        <taxon>Spermatophyta</taxon>
        <taxon>Magnoliopsida</taxon>
        <taxon>eudicotyledons</taxon>
        <taxon>Gunneridae</taxon>
        <taxon>Pentapetalae</taxon>
        <taxon>rosids</taxon>
        <taxon>fabids</taxon>
        <taxon>Fabales</taxon>
        <taxon>Fabaceae</taxon>
        <taxon>Papilionoideae</taxon>
        <taxon>50 kb inversion clade</taxon>
        <taxon>dalbergioids sensu lato</taxon>
        <taxon>Dalbergieae</taxon>
        <taxon>Pterocarpus clade</taxon>
        <taxon>Arachis</taxon>
    </lineage>
</organism>
<comment type="caution">
    <text evidence="1">The sequence shown here is derived from an EMBL/GenBank/DDBJ whole genome shotgun (WGS) entry which is preliminary data.</text>
</comment>
<dbReference type="Gene3D" id="3.30.40.10">
    <property type="entry name" value="Zinc/RING finger domain, C3HC4 (zinc finger)"/>
    <property type="match status" value="1"/>
</dbReference>
<gene>
    <name evidence="1" type="ORF">Ahy_B02g057575</name>
</gene>
<evidence type="ECO:0000313" key="2">
    <source>
        <dbReference type="Proteomes" id="UP000289738"/>
    </source>
</evidence>
<dbReference type="Proteomes" id="UP000289738">
    <property type="component" value="Chromosome B02"/>
</dbReference>
<keyword evidence="2" id="KW-1185">Reference proteome</keyword>
<dbReference type="SUPFAM" id="SSF57850">
    <property type="entry name" value="RING/U-box"/>
    <property type="match status" value="1"/>
</dbReference>
<dbReference type="EMBL" id="SDMP01000012">
    <property type="protein sequence ID" value="RYR24083.1"/>
    <property type="molecule type" value="Genomic_DNA"/>
</dbReference>
<accession>A0A445ACA3</accession>
<dbReference type="InterPro" id="IPR013083">
    <property type="entry name" value="Znf_RING/FYVE/PHD"/>
</dbReference>
<dbReference type="AlphaFoldDB" id="A0A445ACA3"/>